<name>A0ABS7ULE2_9BACI</name>
<dbReference type="InterPro" id="IPR025938">
    <property type="entry name" value="RRXRR_dom"/>
</dbReference>
<keyword evidence="3" id="KW-0540">Nuclease</keyword>
<dbReference type="NCBIfam" id="NF040563">
    <property type="entry name" value="guided_IscB"/>
    <property type="match status" value="1"/>
</dbReference>
<feature type="compositionally biased region" description="Basic residues" evidence="1">
    <location>
        <begin position="82"/>
        <end position="91"/>
    </location>
</feature>
<dbReference type="Gene3D" id="1.10.30.50">
    <property type="match status" value="1"/>
</dbReference>
<reference evidence="3" key="1">
    <citation type="submission" date="2024-05" db="EMBL/GenBank/DDBJ databases">
        <title>Metabacillus sp. nov., isolated from the rhizosphere soil of tomato plants.</title>
        <authorList>
            <person name="Ma R."/>
        </authorList>
    </citation>
    <scope>NUCLEOTIDE SEQUENCE</scope>
    <source>
        <strain evidence="3">DBTR6</strain>
    </source>
</reference>
<evidence type="ECO:0000313" key="4">
    <source>
        <dbReference type="Proteomes" id="UP001165287"/>
    </source>
</evidence>
<dbReference type="InterPro" id="IPR003615">
    <property type="entry name" value="HNH_nuc"/>
</dbReference>
<dbReference type="PANTHER" id="PTHR33877">
    <property type="entry name" value="SLL1193 PROTEIN"/>
    <property type="match status" value="1"/>
</dbReference>
<organism evidence="3 4">
    <name type="scientific">Metabacillus rhizolycopersici</name>
    <dbReference type="NCBI Taxonomy" id="2875709"/>
    <lineage>
        <taxon>Bacteria</taxon>
        <taxon>Bacillati</taxon>
        <taxon>Bacillota</taxon>
        <taxon>Bacilli</taxon>
        <taxon>Bacillales</taxon>
        <taxon>Bacillaceae</taxon>
        <taxon>Metabacillus</taxon>
    </lineage>
</organism>
<sequence length="402" mass="47521">MRKRKAKLIHKFPMVIQLFKEVPEGKIDQTLIHFNIDDGSKYTGVALVQEGETKNKPLFKGTIEHRTDVKEKMDVRRGYRQYKRSHKKYRPARFSNRSSSKRKGRIAPSIKQKKEATLRVVNQLKKWIRVDSIHLENVLIDIRKLEKGSQPYRFEYQQSNRLDENLRKATLMRDTFTCQDCGKRDGRLEAHHIIPRRVKGSDSIHNLITLCPSCHEQVTGEEMTHVERFLRKIDGKVIYFQDAMHVMQGKTYLQEELQKLAPVTLTSGGDTANRRIDWCIEKSHSNDAIVLSQLKVSPEQCQLKDWLIKPMRRRSKKKVEDVQGFHHRDFVRYTKRNGETYEGYITALYPQKKQCNLTTTEGKVLKRYGVNRMKVLWRFTHIYFFENKRKREVNPGFNQCEI</sequence>
<dbReference type="GO" id="GO:0004519">
    <property type="term" value="F:endonuclease activity"/>
    <property type="evidence" value="ECO:0007669"/>
    <property type="project" value="UniProtKB-KW"/>
</dbReference>
<dbReference type="SMART" id="SM00507">
    <property type="entry name" value="HNHc"/>
    <property type="match status" value="1"/>
</dbReference>
<feature type="region of interest" description="Disordered" evidence="1">
    <location>
        <begin position="82"/>
        <end position="109"/>
    </location>
</feature>
<dbReference type="InterPro" id="IPR047693">
    <property type="entry name" value="RNA-guided_IscB-like"/>
</dbReference>
<dbReference type="InterPro" id="IPR002711">
    <property type="entry name" value="HNH"/>
</dbReference>
<keyword evidence="3" id="KW-0255">Endonuclease</keyword>
<evidence type="ECO:0000313" key="3">
    <source>
        <dbReference type="EMBL" id="MBZ5749014.1"/>
    </source>
</evidence>
<accession>A0ABS7ULE2</accession>
<gene>
    <name evidence="3" type="ORF">K9V48_01780</name>
</gene>
<dbReference type="PANTHER" id="PTHR33877:SF2">
    <property type="entry name" value="OS07G0170200 PROTEIN"/>
    <property type="match status" value="1"/>
</dbReference>
<keyword evidence="4" id="KW-1185">Reference proteome</keyword>
<dbReference type="CDD" id="cd00085">
    <property type="entry name" value="HNHc"/>
    <property type="match status" value="1"/>
</dbReference>
<dbReference type="EMBL" id="JAIQUM010000002">
    <property type="protein sequence ID" value="MBZ5749014.1"/>
    <property type="molecule type" value="Genomic_DNA"/>
</dbReference>
<dbReference type="InterPro" id="IPR052892">
    <property type="entry name" value="NA-targeting_endonuclease"/>
</dbReference>
<feature type="domain" description="HNH nuclease" evidence="2">
    <location>
        <begin position="165"/>
        <end position="216"/>
    </location>
</feature>
<protein>
    <submittedName>
        <fullName evidence="3">HNH endonuclease</fullName>
    </submittedName>
</protein>
<dbReference type="Pfam" id="PF01844">
    <property type="entry name" value="HNH"/>
    <property type="match status" value="1"/>
</dbReference>
<evidence type="ECO:0000256" key="1">
    <source>
        <dbReference type="SAM" id="MobiDB-lite"/>
    </source>
</evidence>
<comment type="caution">
    <text evidence="3">The sequence shown here is derived from an EMBL/GenBank/DDBJ whole genome shotgun (WGS) entry which is preliminary data.</text>
</comment>
<evidence type="ECO:0000259" key="2">
    <source>
        <dbReference type="SMART" id="SM00507"/>
    </source>
</evidence>
<keyword evidence="3" id="KW-0378">Hydrolase</keyword>
<dbReference type="Pfam" id="PF14239">
    <property type="entry name" value="RRXRR"/>
    <property type="match status" value="1"/>
</dbReference>
<proteinExistence type="predicted"/>
<dbReference type="Proteomes" id="UP001165287">
    <property type="component" value="Unassembled WGS sequence"/>
</dbReference>